<protein>
    <recommendedName>
        <fullName evidence="5">SCP domain-containing protein</fullName>
    </recommendedName>
</protein>
<dbReference type="STRING" id="1305675.BFG57_02240"/>
<accession>A0A1E5LFN5</accession>
<evidence type="ECO:0000313" key="4">
    <source>
        <dbReference type="Proteomes" id="UP000095209"/>
    </source>
</evidence>
<evidence type="ECO:0000259" key="1">
    <source>
        <dbReference type="Pfam" id="PF00188"/>
    </source>
</evidence>
<feature type="domain" description="Copper amine oxidase-like N-terminal" evidence="2">
    <location>
        <begin position="3"/>
        <end position="58"/>
    </location>
</feature>
<organism evidence="3 4">
    <name type="scientific">Bacillus solimangrovi</name>
    <dbReference type="NCBI Taxonomy" id="1305675"/>
    <lineage>
        <taxon>Bacteria</taxon>
        <taxon>Bacillati</taxon>
        <taxon>Bacillota</taxon>
        <taxon>Bacilli</taxon>
        <taxon>Bacillales</taxon>
        <taxon>Bacillaceae</taxon>
        <taxon>Bacillus</taxon>
    </lineage>
</organism>
<dbReference type="AlphaFoldDB" id="A0A1E5LFN5"/>
<dbReference type="EMBL" id="MJEH01000022">
    <property type="protein sequence ID" value="OEH92873.1"/>
    <property type="molecule type" value="Genomic_DNA"/>
</dbReference>
<dbReference type="PANTHER" id="PTHR31157:SF1">
    <property type="entry name" value="SCP DOMAIN-CONTAINING PROTEIN"/>
    <property type="match status" value="1"/>
</dbReference>
<dbReference type="PANTHER" id="PTHR31157">
    <property type="entry name" value="SCP DOMAIN-CONTAINING PROTEIN"/>
    <property type="match status" value="1"/>
</dbReference>
<dbReference type="Pfam" id="PF07833">
    <property type="entry name" value="Cu_amine_oxidN1"/>
    <property type="match status" value="1"/>
</dbReference>
<dbReference type="InterPro" id="IPR014044">
    <property type="entry name" value="CAP_dom"/>
</dbReference>
<evidence type="ECO:0000259" key="2">
    <source>
        <dbReference type="Pfam" id="PF07833"/>
    </source>
</evidence>
<dbReference type="InterPro" id="IPR035940">
    <property type="entry name" value="CAP_sf"/>
</dbReference>
<dbReference type="SUPFAM" id="SSF55797">
    <property type="entry name" value="PR-1-like"/>
    <property type="match status" value="1"/>
</dbReference>
<gene>
    <name evidence="3" type="ORF">BFG57_02240</name>
</gene>
<reference evidence="3 4" key="1">
    <citation type="submission" date="2016-08" db="EMBL/GenBank/DDBJ databases">
        <title>Genome of Bacillus solimangrovi GH2-4.</title>
        <authorList>
            <person name="Lim S."/>
            <person name="Kim B.-C."/>
        </authorList>
    </citation>
    <scope>NUCLEOTIDE SEQUENCE [LARGE SCALE GENOMIC DNA]</scope>
    <source>
        <strain evidence="3 4">GH2-4</strain>
    </source>
</reference>
<comment type="caution">
    <text evidence="3">The sequence shown here is derived from an EMBL/GenBank/DDBJ whole genome shotgun (WGS) entry which is preliminary data.</text>
</comment>
<dbReference type="Pfam" id="PF00188">
    <property type="entry name" value="CAP"/>
    <property type="match status" value="1"/>
</dbReference>
<proteinExistence type="predicted"/>
<dbReference type="InterPro" id="IPR012854">
    <property type="entry name" value="Cu_amine_oxidase-like_N"/>
</dbReference>
<keyword evidence="4" id="KW-1185">Reference proteome</keyword>
<dbReference type="SUPFAM" id="SSF55383">
    <property type="entry name" value="Copper amine oxidase, domain N"/>
    <property type="match status" value="1"/>
</dbReference>
<dbReference type="CDD" id="cd05379">
    <property type="entry name" value="CAP_bacterial"/>
    <property type="match status" value="1"/>
</dbReference>
<dbReference type="InterPro" id="IPR036582">
    <property type="entry name" value="Mao_N_sf"/>
</dbReference>
<dbReference type="Proteomes" id="UP000095209">
    <property type="component" value="Unassembled WGS sequence"/>
</dbReference>
<name>A0A1E5LFN5_9BACI</name>
<evidence type="ECO:0000313" key="3">
    <source>
        <dbReference type="EMBL" id="OEH92873.1"/>
    </source>
</evidence>
<dbReference type="Gene3D" id="3.40.33.10">
    <property type="entry name" value="CAP"/>
    <property type="match status" value="1"/>
</dbReference>
<sequence>MIDTSAKVKRGRTFIPLRSATESFGYDVIWKENENAVYLKSNPTIKPKDSTQQYVMEGDFFKLKEIEKEIFFLTNKERVKQGLKPFILDVNVSKVAQIKSADMYNKSYFDHTSPTYGSPFEMMKQFNIEYIAAGENIAAGYSSAVEVTNGWMKSQGHRENILNEDFTRIGIGYYEADNNYRTYYTQLFSKQQRDVK</sequence>
<evidence type="ECO:0008006" key="5">
    <source>
        <dbReference type="Google" id="ProtNLM"/>
    </source>
</evidence>
<feature type="domain" description="SCP" evidence="1">
    <location>
        <begin position="73"/>
        <end position="188"/>
    </location>
</feature>